<gene>
    <name evidence="2" type="ordered locus">Dvul_2388</name>
</gene>
<dbReference type="PANTHER" id="PTHR22916">
    <property type="entry name" value="GLYCOSYLTRANSFERASE"/>
    <property type="match status" value="1"/>
</dbReference>
<dbReference type="GO" id="GO:0016758">
    <property type="term" value="F:hexosyltransferase activity"/>
    <property type="evidence" value="ECO:0007669"/>
    <property type="project" value="UniProtKB-ARBA"/>
</dbReference>
<sequence precursor="true">MEKRLPAVSVVTPVFNGASFVASTIESVLQQTFDDFEYILVDDGSSDDSFDVIKSFAEKDSRILVVRQPNMGMAEARNCGVKMARGMFIVLQDHDDIALPCRLEVQFKKMQTDEQIGIVAGSVERFDATGKRLGICAALEEHDDIIRAAVMGEPCIGPGTMMIRKSVFDSVGFFRNQYVPSDDLDFIFRASHVCKIVSVKDVVTKYLVHNENATHRSALRMLRVSYVMRYRMLKELAGEYCCVSALNDPASENAMFEVARGYERQFWSSYVHEVLSSGRIDPILKRHEVELGLKALRGKGIDSRRRVMSRILRCLPDSLSERLGLIWKALEA</sequence>
<reference evidence="3" key="1">
    <citation type="journal article" date="2009" name="Environ. Microbiol.">
        <title>Contribution of mobile genetic elements to Desulfovibrio vulgaris genome plasticity.</title>
        <authorList>
            <person name="Walker C.B."/>
            <person name="Stolyar S."/>
            <person name="Chivian D."/>
            <person name="Pinel N."/>
            <person name="Gabster J.A."/>
            <person name="Dehal P.S."/>
            <person name="He Z."/>
            <person name="Yang Z.K."/>
            <person name="Yen H.C."/>
            <person name="Zhou J."/>
            <person name="Wall J.D."/>
            <person name="Hazen T.C."/>
            <person name="Arkin A.P."/>
            <person name="Stahl D.A."/>
        </authorList>
    </citation>
    <scope>NUCLEOTIDE SEQUENCE [LARGE SCALE GENOMIC DNA]</scope>
    <source>
        <strain evidence="3">DP4</strain>
    </source>
</reference>
<organism evidence="2 3">
    <name type="scientific">Nitratidesulfovibrio vulgaris (strain DP4)</name>
    <name type="common">Desulfovibrio vulgaris</name>
    <dbReference type="NCBI Taxonomy" id="391774"/>
    <lineage>
        <taxon>Bacteria</taxon>
        <taxon>Pseudomonadati</taxon>
        <taxon>Thermodesulfobacteriota</taxon>
        <taxon>Desulfovibrionia</taxon>
        <taxon>Desulfovibrionales</taxon>
        <taxon>Desulfovibrionaceae</taxon>
        <taxon>Nitratidesulfovibrio</taxon>
    </lineage>
</organism>
<dbReference type="InterPro" id="IPR029044">
    <property type="entry name" value="Nucleotide-diphossugar_trans"/>
</dbReference>
<dbReference type="Proteomes" id="UP000009173">
    <property type="component" value="Chromosome"/>
</dbReference>
<name>A0A0H3AAP3_NITV4</name>
<dbReference type="PANTHER" id="PTHR22916:SF3">
    <property type="entry name" value="UDP-GLCNAC:BETAGAL BETA-1,3-N-ACETYLGLUCOSAMINYLTRANSFERASE-LIKE PROTEIN 1"/>
    <property type="match status" value="1"/>
</dbReference>
<accession>A0A0H3AAP3</accession>
<dbReference type="Gene3D" id="3.90.550.10">
    <property type="entry name" value="Spore Coat Polysaccharide Biosynthesis Protein SpsA, Chain A"/>
    <property type="match status" value="1"/>
</dbReference>
<dbReference type="HOGENOM" id="CLU_025996_25_1_7"/>
<proteinExistence type="predicted"/>
<dbReference type="Pfam" id="PF00535">
    <property type="entry name" value="Glycos_transf_2"/>
    <property type="match status" value="1"/>
</dbReference>
<evidence type="ECO:0000313" key="2">
    <source>
        <dbReference type="EMBL" id="ABM29404.1"/>
    </source>
</evidence>
<keyword evidence="2" id="KW-0808">Transferase</keyword>
<dbReference type="KEGG" id="dvl:Dvul_2388"/>
<dbReference type="AlphaFoldDB" id="A0A0H3AAP3"/>
<evidence type="ECO:0000259" key="1">
    <source>
        <dbReference type="Pfam" id="PF00535"/>
    </source>
</evidence>
<dbReference type="EMBL" id="CP000527">
    <property type="protein sequence ID" value="ABM29404.1"/>
    <property type="molecule type" value="Genomic_DNA"/>
</dbReference>
<protein>
    <submittedName>
        <fullName evidence="2">Glycosyl transferase, family 2</fullName>
    </submittedName>
</protein>
<dbReference type="RefSeq" id="WP_011792832.1">
    <property type="nucleotide sequence ID" value="NC_008751.1"/>
</dbReference>
<dbReference type="SUPFAM" id="SSF53448">
    <property type="entry name" value="Nucleotide-diphospho-sugar transferases"/>
    <property type="match status" value="1"/>
</dbReference>
<evidence type="ECO:0000313" key="3">
    <source>
        <dbReference type="Proteomes" id="UP000009173"/>
    </source>
</evidence>
<dbReference type="InterPro" id="IPR001173">
    <property type="entry name" value="Glyco_trans_2-like"/>
</dbReference>
<feature type="domain" description="Glycosyltransferase 2-like" evidence="1">
    <location>
        <begin position="9"/>
        <end position="170"/>
    </location>
</feature>